<name>A0A1H5XPJ4_9RHOB</name>
<keyword evidence="2" id="KW-1185">Reference proteome</keyword>
<evidence type="ECO:0000313" key="1">
    <source>
        <dbReference type="EMBL" id="SEG13678.1"/>
    </source>
</evidence>
<organism evidence="1 2">
    <name type="scientific">Thalassococcus halodurans</name>
    <dbReference type="NCBI Taxonomy" id="373675"/>
    <lineage>
        <taxon>Bacteria</taxon>
        <taxon>Pseudomonadati</taxon>
        <taxon>Pseudomonadota</taxon>
        <taxon>Alphaproteobacteria</taxon>
        <taxon>Rhodobacterales</taxon>
        <taxon>Roseobacteraceae</taxon>
        <taxon>Thalassococcus</taxon>
    </lineage>
</organism>
<protein>
    <submittedName>
        <fullName evidence="1">Uncharacterized protein</fullName>
    </submittedName>
</protein>
<gene>
    <name evidence="1" type="ORF">SAMN04488045_1973</name>
</gene>
<reference evidence="1 2" key="1">
    <citation type="submission" date="2016-10" db="EMBL/GenBank/DDBJ databases">
        <authorList>
            <person name="de Groot N.N."/>
        </authorList>
    </citation>
    <scope>NUCLEOTIDE SEQUENCE [LARGE SCALE GENOMIC DNA]</scope>
    <source>
        <strain evidence="1 2">DSM 26915</strain>
    </source>
</reference>
<proteinExistence type="predicted"/>
<sequence>MKIAHPDVDFDRLREIGWSHWDPIGLLGVTGGWKGEPYEDEYDRYLYNAAQMLKNNCSVADVADYLFLVQSQEMQIGPQEITDTIRAKLIGVAQAISDDKHIWKNSET</sequence>
<dbReference type="EMBL" id="FNUZ01000002">
    <property type="protein sequence ID" value="SEG13678.1"/>
    <property type="molecule type" value="Genomic_DNA"/>
</dbReference>
<dbReference type="OrthoDB" id="7596921at2"/>
<evidence type="ECO:0000313" key="2">
    <source>
        <dbReference type="Proteomes" id="UP000236752"/>
    </source>
</evidence>
<dbReference type="RefSeq" id="WP_103910245.1">
    <property type="nucleotide sequence ID" value="NZ_FNUZ01000002.1"/>
</dbReference>
<accession>A0A1H5XPJ4</accession>
<dbReference type="Proteomes" id="UP000236752">
    <property type="component" value="Unassembled WGS sequence"/>
</dbReference>
<dbReference type="AlphaFoldDB" id="A0A1H5XPJ4"/>